<dbReference type="Pfam" id="PF00692">
    <property type="entry name" value="dUTPase"/>
    <property type="match status" value="1"/>
</dbReference>
<comment type="caution">
    <text evidence="11">The sequence shown here is derived from an EMBL/GenBank/DDBJ whole genome shotgun (WGS) entry which is preliminary data.</text>
</comment>
<dbReference type="PANTHER" id="PTHR11241">
    <property type="entry name" value="DEOXYURIDINE 5'-TRIPHOSPHATE NUCLEOTIDOHYDROLASE"/>
    <property type="match status" value="1"/>
</dbReference>
<evidence type="ECO:0000256" key="3">
    <source>
        <dbReference type="ARBA" id="ARBA00006581"/>
    </source>
</evidence>
<dbReference type="InterPro" id="IPR008181">
    <property type="entry name" value="dUTPase"/>
</dbReference>
<keyword evidence="4 9" id="KW-0378">Hydrolase</keyword>
<dbReference type="InterPro" id="IPR033704">
    <property type="entry name" value="dUTPase_trimeric"/>
</dbReference>
<dbReference type="GO" id="GO:0004170">
    <property type="term" value="F:dUTP diphosphatase activity"/>
    <property type="evidence" value="ECO:0007669"/>
    <property type="project" value="UniProtKB-UniRule"/>
</dbReference>
<dbReference type="SUPFAM" id="SSF51283">
    <property type="entry name" value="dUTPase-like"/>
    <property type="match status" value="1"/>
</dbReference>
<comment type="catalytic activity">
    <reaction evidence="7 9">
        <text>dUTP + H2O = dUMP + diphosphate + H(+)</text>
        <dbReference type="Rhea" id="RHEA:10248"/>
        <dbReference type="ChEBI" id="CHEBI:15377"/>
        <dbReference type="ChEBI" id="CHEBI:15378"/>
        <dbReference type="ChEBI" id="CHEBI:33019"/>
        <dbReference type="ChEBI" id="CHEBI:61555"/>
        <dbReference type="ChEBI" id="CHEBI:246422"/>
        <dbReference type="EC" id="3.6.1.23"/>
    </reaction>
</comment>
<dbReference type="InterPro" id="IPR029054">
    <property type="entry name" value="dUTPase-like"/>
</dbReference>
<sequence length="382" mass="42563">MGQLVSTALTYLKPFLHERQEKVFFKKLSDRATTPSRGSDLAAGYDLSSAEDMTIPKQGKALIKTDIAISLPEGCYGRVAPRSSLSWKHHIDVGAGVVDRDYRGNVGVVLFNLSNTDYEVHQGDRIAQLIVERISTPALVEVEELDDTTRGTAGYGSTGNAVLVVHIPKEEYPYLVDYPTDYTMENLKDYPIALRAKNTCTHLPVYYISAGQTSLLQRIDRASIQSNRKWRQFKCAEEIRIRSRTVAPKLSLERLTCYQAKGNLSDIEIICVLTSVCMCGSSPSRRNFAMGPKSFQVHGLKEVNLGRKVKRIRIVNGEPTVTVRPNAAQKFQRNKQAGGGAYIPATVQVEVPREHKEAVQDRVRTSLTECENGELMSIDIEN</sequence>
<proteinExistence type="inferred from homology"/>
<dbReference type="NCBIfam" id="NF001862">
    <property type="entry name" value="PRK00601.1"/>
    <property type="match status" value="1"/>
</dbReference>
<reference evidence="11" key="2">
    <citation type="journal article" date="2023" name="Science">
        <title>Genomic signatures of disease resistance in endangered staghorn corals.</title>
        <authorList>
            <person name="Vollmer S.V."/>
            <person name="Selwyn J.D."/>
            <person name="Despard B.A."/>
            <person name="Roesel C.L."/>
        </authorList>
    </citation>
    <scope>NUCLEOTIDE SEQUENCE</scope>
    <source>
        <strain evidence="11">K2</strain>
    </source>
</reference>
<evidence type="ECO:0000256" key="8">
    <source>
        <dbReference type="ARBA" id="ARBA00057946"/>
    </source>
</evidence>
<dbReference type="FunFam" id="2.70.40.10:FF:000004">
    <property type="entry name" value="Deoxyuridine triphosphatase"/>
    <property type="match status" value="1"/>
</dbReference>
<keyword evidence="6 9" id="KW-0546">Nucleotide metabolism</keyword>
<dbReference type="Proteomes" id="UP001249851">
    <property type="component" value="Unassembled WGS sequence"/>
</dbReference>
<keyword evidence="12" id="KW-1185">Reference proteome</keyword>
<reference evidence="11" key="1">
    <citation type="journal article" date="2023" name="G3 (Bethesda)">
        <title>Whole genome assembly and annotation of the endangered Caribbean coral Acropora cervicornis.</title>
        <authorList>
            <person name="Selwyn J.D."/>
            <person name="Vollmer S.V."/>
        </authorList>
    </citation>
    <scope>NUCLEOTIDE SEQUENCE</scope>
    <source>
        <strain evidence="11">K2</strain>
    </source>
</reference>
<dbReference type="GO" id="GO:0006226">
    <property type="term" value="P:dUMP biosynthetic process"/>
    <property type="evidence" value="ECO:0007669"/>
    <property type="project" value="UniProtKB-UniRule"/>
</dbReference>
<accession>A0AAD9QDQ5</accession>
<comment type="pathway">
    <text evidence="2 9">Pyrimidine metabolism; dUMP biosynthesis; dUMP from dCTP (dUTP route): step 2/2.</text>
</comment>
<dbReference type="AlphaFoldDB" id="A0AAD9QDQ5"/>
<protein>
    <recommendedName>
        <fullName evidence="9">Deoxyuridine 5'-triphosphate nucleotidohydrolase</fullName>
        <shortName evidence="9">dUTPase</shortName>
        <ecNumber evidence="9">3.6.1.23</ecNumber>
    </recommendedName>
    <alternativeName>
        <fullName evidence="9">dUTP pyrophosphatase</fullName>
    </alternativeName>
</protein>
<evidence type="ECO:0000256" key="7">
    <source>
        <dbReference type="ARBA" id="ARBA00047686"/>
    </source>
</evidence>
<dbReference type="EC" id="3.6.1.23" evidence="9"/>
<comment type="similarity">
    <text evidence="3 9">Belongs to the dUTPase family.</text>
</comment>
<dbReference type="GO" id="GO:0046081">
    <property type="term" value="P:dUTP catabolic process"/>
    <property type="evidence" value="ECO:0007669"/>
    <property type="project" value="UniProtKB-UniRule"/>
</dbReference>
<feature type="domain" description="dUTPase-like" evidence="10">
    <location>
        <begin position="31"/>
        <end position="159"/>
    </location>
</feature>
<comment type="function">
    <text evidence="9">Involved in nucleotide metabolism via production of dUMP, the immediate precursor of thymidine nucleotides, and decreases the intracellular concentration of dUTP so that uracil cannot be incorporated into DNA.</text>
</comment>
<keyword evidence="5 9" id="KW-0460">Magnesium</keyword>
<evidence type="ECO:0000256" key="1">
    <source>
        <dbReference type="ARBA" id="ARBA00001946"/>
    </source>
</evidence>
<evidence type="ECO:0000256" key="2">
    <source>
        <dbReference type="ARBA" id="ARBA00005142"/>
    </source>
</evidence>
<dbReference type="InterPro" id="IPR036157">
    <property type="entry name" value="dUTPase-like_sf"/>
</dbReference>
<evidence type="ECO:0000256" key="9">
    <source>
        <dbReference type="RuleBase" id="RU367024"/>
    </source>
</evidence>
<gene>
    <name evidence="11" type="ORF">P5673_018070</name>
</gene>
<keyword evidence="9" id="KW-0479">Metal-binding</keyword>
<evidence type="ECO:0000256" key="4">
    <source>
        <dbReference type="ARBA" id="ARBA00022801"/>
    </source>
</evidence>
<comment type="cofactor">
    <cofactor evidence="1 9">
        <name>Mg(2+)</name>
        <dbReference type="ChEBI" id="CHEBI:18420"/>
    </cofactor>
</comment>
<evidence type="ECO:0000256" key="5">
    <source>
        <dbReference type="ARBA" id="ARBA00022842"/>
    </source>
</evidence>
<dbReference type="CDD" id="cd07557">
    <property type="entry name" value="trimeric_dUTPase"/>
    <property type="match status" value="1"/>
</dbReference>
<dbReference type="NCBIfam" id="TIGR00576">
    <property type="entry name" value="dut"/>
    <property type="match status" value="1"/>
</dbReference>
<evidence type="ECO:0000313" key="11">
    <source>
        <dbReference type="EMBL" id="KAK2559436.1"/>
    </source>
</evidence>
<dbReference type="GO" id="GO:0000287">
    <property type="term" value="F:magnesium ion binding"/>
    <property type="evidence" value="ECO:0007669"/>
    <property type="project" value="UniProtKB-UniRule"/>
</dbReference>
<organism evidence="11 12">
    <name type="scientific">Acropora cervicornis</name>
    <name type="common">Staghorn coral</name>
    <dbReference type="NCBI Taxonomy" id="6130"/>
    <lineage>
        <taxon>Eukaryota</taxon>
        <taxon>Metazoa</taxon>
        <taxon>Cnidaria</taxon>
        <taxon>Anthozoa</taxon>
        <taxon>Hexacorallia</taxon>
        <taxon>Scleractinia</taxon>
        <taxon>Astrocoeniina</taxon>
        <taxon>Acroporidae</taxon>
        <taxon>Acropora</taxon>
    </lineage>
</organism>
<evidence type="ECO:0000256" key="6">
    <source>
        <dbReference type="ARBA" id="ARBA00023080"/>
    </source>
</evidence>
<comment type="function">
    <text evidence="8">Catalyzes the cleavage of 2'-deoxyuridine 5'-triphosphate (dUTP) into 2'-deoxyuridine 5'-monophosphate (dUMP) and inorganic pyrophosphate and through its action efficiently prevents uracil misincorporation into DNA and at the same time provides dUMP, the substrate for de novo thymidylate biosynthesis. Inhibits peroxisome proliferator-activated receptor (PPAR) activity by binding of its N-terminal to PPAR, preventing the latter's dimerization with retinoid X receptor. Essential for embryonic development.</text>
</comment>
<name>A0AAD9QDQ5_ACRCE</name>
<dbReference type="EMBL" id="JARQWQ010000040">
    <property type="protein sequence ID" value="KAK2559436.1"/>
    <property type="molecule type" value="Genomic_DNA"/>
</dbReference>
<dbReference type="PANTHER" id="PTHR11241:SF0">
    <property type="entry name" value="DEOXYURIDINE 5'-TRIPHOSPHATE NUCLEOTIDOHYDROLASE"/>
    <property type="match status" value="1"/>
</dbReference>
<evidence type="ECO:0000313" key="12">
    <source>
        <dbReference type="Proteomes" id="UP001249851"/>
    </source>
</evidence>
<dbReference type="Gene3D" id="2.70.40.10">
    <property type="match status" value="1"/>
</dbReference>
<evidence type="ECO:0000259" key="10">
    <source>
        <dbReference type="Pfam" id="PF00692"/>
    </source>
</evidence>